<evidence type="ECO:0000313" key="12">
    <source>
        <dbReference type="EMBL" id="OAN47161.1"/>
    </source>
</evidence>
<organism evidence="12 13">
    <name type="scientific">Magnetospirillum moscoviense</name>
    <dbReference type="NCBI Taxonomy" id="1437059"/>
    <lineage>
        <taxon>Bacteria</taxon>
        <taxon>Pseudomonadati</taxon>
        <taxon>Pseudomonadota</taxon>
        <taxon>Alphaproteobacteria</taxon>
        <taxon>Rhodospirillales</taxon>
        <taxon>Rhodospirillaceae</taxon>
        <taxon>Magnetospirillum</taxon>
    </lineage>
</organism>
<feature type="binding site" evidence="9">
    <location>
        <begin position="621"/>
        <end position="628"/>
    </location>
    <ligand>
        <name>ATP</name>
        <dbReference type="ChEBI" id="CHEBI:30616"/>
    </ligand>
</feature>
<evidence type="ECO:0000256" key="1">
    <source>
        <dbReference type="ARBA" id="ARBA00006271"/>
    </source>
</evidence>
<dbReference type="InterPro" id="IPR007860">
    <property type="entry name" value="DNA_mmatch_repair_MutS_con_dom"/>
</dbReference>
<dbReference type="InterPro" id="IPR007695">
    <property type="entry name" value="DNA_mismatch_repair_MutS-lik_N"/>
</dbReference>
<dbReference type="EMBL" id="LWQU01000168">
    <property type="protein sequence ID" value="OAN47161.1"/>
    <property type="molecule type" value="Genomic_DNA"/>
</dbReference>
<dbReference type="InterPro" id="IPR036678">
    <property type="entry name" value="MutS_con_dom_sf"/>
</dbReference>
<dbReference type="Gene3D" id="6.10.140.430">
    <property type="match status" value="1"/>
</dbReference>
<keyword evidence="3 9" id="KW-0547">Nucleotide-binding</keyword>
<evidence type="ECO:0000256" key="10">
    <source>
        <dbReference type="RuleBase" id="RU003756"/>
    </source>
</evidence>
<dbReference type="InterPro" id="IPR005748">
    <property type="entry name" value="DNA_mismatch_repair_MutS"/>
</dbReference>
<evidence type="ECO:0000256" key="5">
    <source>
        <dbReference type="ARBA" id="ARBA00022840"/>
    </source>
</evidence>
<dbReference type="PIRSF" id="PIRSF037677">
    <property type="entry name" value="DNA_mis_repair_Msh6"/>
    <property type="match status" value="1"/>
</dbReference>
<dbReference type="Gene3D" id="3.40.1170.10">
    <property type="entry name" value="DNA repair protein MutS, domain I"/>
    <property type="match status" value="1"/>
</dbReference>
<dbReference type="AlphaFoldDB" id="A0A178MEB0"/>
<dbReference type="STRING" id="1437059.A6A05_15795"/>
<dbReference type="InterPro" id="IPR000432">
    <property type="entry name" value="DNA_mismatch_repair_MutS_C"/>
</dbReference>
<accession>A0A178MEB0</accession>
<evidence type="ECO:0000256" key="9">
    <source>
        <dbReference type="HAMAP-Rule" id="MF_00096"/>
    </source>
</evidence>
<dbReference type="FunFam" id="3.40.1170.10:FF:000001">
    <property type="entry name" value="DNA mismatch repair protein MutS"/>
    <property type="match status" value="1"/>
</dbReference>
<feature type="domain" description="DNA mismatch repair proteins mutS family" evidence="11">
    <location>
        <begin position="695"/>
        <end position="711"/>
    </location>
</feature>
<dbReference type="InterPro" id="IPR027417">
    <property type="entry name" value="P-loop_NTPase"/>
</dbReference>
<dbReference type="Pfam" id="PF05192">
    <property type="entry name" value="MutS_III"/>
    <property type="match status" value="1"/>
</dbReference>
<evidence type="ECO:0000256" key="3">
    <source>
        <dbReference type="ARBA" id="ARBA00022741"/>
    </source>
</evidence>
<dbReference type="Pfam" id="PF05188">
    <property type="entry name" value="MutS_II"/>
    <property type="match status" value="1"/>
</dbReference>
<dbReference type="NCBIfam" id="TIGR01070">
    <property type="entry name" value="mutS1"/>
    <property type="match status" value="1"/>
</dbReference>
<dbReference type="NCBIfam" id="NF003810">
    <property type="entry name" value="PRK05399.1"/>
    <property type="match status" value="1"/>
</dbReference>
<dbReference type="Proteomes" id="UP000078543">
    <property type="component" value="Unassembled WGS sequence"/>
</dbReference>
<dbReference type="GO" id="GO:0006298">
    <property type="term" value="P:mismatch repair"/>
    <property type="evidence" value="ECO:0007669"/>
    <property type="project" value="UniProtKB-UniRule"/>
</dbReference>
<dbReference type="GO" id="GO:0005524">
    <property type="term" value="F:ATP binding"/>
    <property type="evidence" value="ECO:0007669"/>
    <property type="project" value="UniProtKB-UniRule"/>
</dbReference>
<dbReference type="SUPFAM" id="SSF48334">
    <property type="entry name" value="DNA repair protein MutS, domain III"/>
    <property type="match status" value="1"/>
</dbReference>
<dbReference type="Pfam" id="PF05190">
    <property type="entry name" value="MutS_IV"/>
    <property type="match status" value="1"/>
</dbReference>
<comment type="similarity">
    <text evidence="1 9 10">Belongs to the DNA mismatch repair MutS family.</text>
</comment>
<dbReference type="PANTHER" id="PTHR11361">
    <property type="entry name" value="DNA MISMATCH REPAIR PROTEIN MUTS FAMILY MEMBER"/>
    <property type="match status" value="1"/>
</dbReference>
<keyword evidence="6 9" id="KW-0238">DNA-binding</keyword>
<gene>
    <name evidence="9" type="primary">mutS</name>
    <name evidence="12" type="ORF">A6A05_15795</name>
</gene>
<dbReference type="FunFam" id="1.10.1420.10:FF:000001">
    <property type="entry name" value="DNA mismatch repair protein MutS"/>
    <property type="match status" value="1"/>
</dbReference>
<sequence>MMAQYLAIKRANPDCLLFYRMGDFYELFFEDAGLAAAALDIALTKRGKHLGEDIPMCGVPVRSYEMYLSRLVRAGFRVAICEQTEDPAEAKKRGSKSVVARDVIRLVTAGTLTEDNLLDARAHNYLAAVAQAQGQMGLAWVDVSTGELMVQALECGRLGAGLARLSPGELLVPDRLLTEAALADVWSDWKAVMTPLPSVRFDSENARRRLEALYGVGALDGFGAFNRAELAAAGALVDYVELTQKGKLPLLAHPKRLAEGAVMDIDAATRRNLELATTLTGERKGSLLATIDRTVTGAGARLLAARLAAPLTDPAAIERRLDAVAFFVDQSSVRETLRHDLKRCPDIERALSRLSLGRGGPRDLAAIRDALGQIPTLRAGLAANGIDSLAPALAEAAHALGEHSGLVDQLTRALADELPLAAKDGGFIRPDYHPGLDELAVLRKEGFGLLARLERRYADETGVSALKIRHNNIIGHHIEVPSKQADKLDERFIHRQTMANAARYTTTELIELAGKISSAADRMLALEGELFGQLVTAVLDRSDPIAKAARGLAELDVAAALGELAAEGNWCRPVVDDSLAFHIEAGRHPVVEAALAATHSGAFVANDCDLSDGHRLWLVTGPNMAGKSTFLRQNALMAILAQMGAFVPAASAHIGIVDRLFSRVGAADDLARGRSTFMVEMVETAAILNQSGPRALVILDEIGRGTATFDGLSIAWAVVEGLHESNRCRALFATHYHELTRLAARLGQLSCHQMRVKEWQGDVVFLHEVAAGAADRSYGIHVARLAGLPAAVVARAEQVLSALEKGEQGGAVARLADDLPLFAALAKPRPADVVATGPSPLAARLGAINADELTPRQALDLIYELKGLAER</sequence>
<evidence type="ECO:0000256" key="4">
    <source>
        <dbReference type="ARBA" id="ARBA00022763"/>
    </source>
</evidence>
<dbReference type="RefSeq" id="WP_068503537.1">
    <property type="nucleotide sequence ID" value="NZ_LWQU01000168.1"/>
</dbReference>
<keyword evidence="7 9" id="KW-0234">DNA repair</keyword>
<name>A0A178MEB0_9PROT</name>
<keyword evidence="13" id="KW-1185">Reference proteome</keyword>
<keyword evidence="4 9" id="KW-0227">DNA damage</keyword>
<dbReference type="GO" id="GO:0030983">
    <property type="term" value="F:mismatched DNA binding"/>
    <property type="evidence" value="ECO:0007669"/>
    <property type="project" value="InterPro"/>
</dbReference>
<reference evidence="12 13" key="1">
    <citation type="submission" date="2016-04" db="EMBL/GenBank/DDBJ databases">
        <title>Draft genome sequence of freshwater magnetotactic bacteria Magnetospirillum marisnigri SP-1 and Magnetospirillum moscoviense BB-1.</title>
        <authorList>
            <person name="Koziaeva V."/>
            <person name="Dziuba M.V."/>
            <person name="Ivanov T.M."/>
            <person name="Kuznetsov B."/>
            <person name="Grouzdev D.S."/>
        </authorList>
    </citation>
    <scope>NUCLEOTIDE SEQUENCE [LARGE SCALE GENOMIC DNA]</scope>
    <source>
        <strain evidence="12 13">BB-1</strain>
    </source>
</reference>
<dbReference type="SUPFAM" id="SSF53150">
    <property type="entry name" value="DNA repair protein MutS, domain II"/>
    <property type="match status" value="1"/>
</dbReference>
<comment type="function">
    <text evidence="8 9">This protein is involved in the repair of mismatches in DNA. It is possible that it carries out the mismatch recognition step. This protein has a weak ATPase activity.</text>
</comment>
<evidence type="ECO:0000313" key="13">
    <source>
        <dbReference type="Proteomes" id="UP000078543"/>
    </source>
</evidence>
<dbReference type="GO" id="GO:0005829">
    <property type="term" value="C:cytosol"/>
    <property type="evidence" value="ECO:0007669"/>
    <property type="project" value="TreeGrafter"/>
</dbReference>
<dbReference type="HAMAP" id="MF_00096">
    <property type="entry name" value="MutS"/>
    <property type="match status" value="1"/>
</dbReference>
<evidence type="ECO:0000256" key="6">
    <source>
        <dbReference type="ARBA" id="ARBA00023125"/>
    </source>
</evidence>
<dbReference type="SUPFAM" id="SSF55271">
    <property type="entry name" value="DNA repair protein MutS, domain I"/>
    <property type="match status" value="1"/>
</dbReference>
<evidence type="ECO:0000259" key="11">
    <source>
        <dbReference type="PROSITE" id="PS00486"/>
    </source>
</evidence>
<evidence type="ECO:0000256" key="2">
    <source>
        <dbReference type="ARBA" id="ARBA00021982"/>
    </source>
</evidence>
<dbReference type="InterPro" id="IPR045076">
    <property type="entry name" value="MutS"/>
</dbReference>
<keyword evidence="5 9" id="KW-0067">ATP-binding</keyword>
<dbReference type="Gene3D" id="3.40.50.300">
    <property type="entry name" value="P-loop containing nucleotide triphosphate hydrolases"/>
    <property type="match status" value="1"/>
</dbReference>
<dbReference type="PANTHER" id="PTHR11361:SF34">
    <property type="entry name" value="DNA MISMATCH REPAIR PROTEIN MSH1, MITOCHONDRIAL"/>
    <property type="match status" value="1"/>
</dbReference>
<dbReference type="SMART" id="SM00533">
    <property type="entry name" value="MUTSd"/>
    <property type="match status" value="1"/>
</dbReference>
<dbReference type="InterPro" id="IPR007861">
    <property type="entry name" value="DNA_mismatch_repair_MutS_clamp"/>
</dbReference>
<evidence type="ECO:0000256" key="7">
    <source>
        <dbReference type="ARBA" id="ARBA00023204"/>
    </source>
</evidence>
<dbReference type="PROSITE" id="PS00486">
    <property type="entry name" value="DNA_MISMATCH_REPAIR_2"/>
    <property type="match status" value="1"/>
</dbReference>
<dbReference type="OrthoDB" id="9802448at2"/>
<evidence type="ECO:0000256" key="8">
    <source>
        <dbReference type="ARBA" id="ARBA00024647"/>
    </source>
</evidence>
<proteinExistence type="inferred from homology"/>
<dbReference type="Gene3D" id="3.30.420.110">
    <property type="entry name" value="MutS, connector domain"/>
    <property type="match status" value="1"/>
</dbReference>
<dbReference type="GO" id="GO:0003684">
    <property type="term" value="F:damaged DNA binding"/>
    <property type="evidence" value="ECO:0007669"/>
    <property type="project" value="UniProtKB-UniRule"/>
</dbReference>
<dbReference type="InterPro" id="IPR016151">
    <property type="entry name" value="DNA_mismatch_repair_MutS_N"/>
</dbReference>
<protein>
    <recommendedName>
        <fullName evidence="2 9">DNA mismatch repair protein MutS</fullName>
    </recommendedName>
</protein>
<comment type="caution">
    <text evidence="12">The sequence shown here is derived from an EMBL/GenBank/DDBJ whole genome shotgun (WGS) entry which is preliminary data.</text>
</comment>
<dbReference type="GO" id="GO:0140664">
    <property type="term" value="F:ATP-dependent DNA damage sensor activity"/>
    <property type="evidence" value="ECO:0007669"/>
    <property type="project" value="InterPro"/>
</dbReference>
<dbReference type="Gene3D" id="1.10.1420.10">
    <property type="match status" value="2"/>
</dbReference>
<dbReference type="SMART" id="SM00534">
    <property type="entry name" value="MUTSac"/>
    <property type="match status" value="1"/>
</dbReference>
<dbReference type="Pfam" id="PF00488">
    <property type="entry name" value="MutS_V"/>
    <property type="match status" value="1"/>
</dbReference>
<dbReference type="InterPro" id="IPR017261">
    <property type="entry name" value="DNA_mismatch_repair_MutS/MSH"/>
</dbReference>
<dbReference type="InterPro" id="IPR036187">
    <property type="entry name" value="DNA_mismatch_repair_MutS_sf"/>
</dbReference>
<dbReference type="Pfam" id="PF01624">
    <property type="entry name" value="MutS_I"/>
    <property type="match status" value="1"/>
</dbReference>
<dbReference type="InterPro" id="IPR007696">
    <property type="entry name" value="DNA_mismatch_repair_MutS_core"/>
</dbReference>
<dbReference type="SUPFAM" id="SSF52540">
    <property type="entry name" value="P-loop containing nucleoside triphosphate hydrolases"/>
    <property type="match status" value="1"/>
</dbReference>
<dbReference type="CDD" id="cd03284">
    <property type="entry name" value="ABC_MutS1"/>
    <property type="match status" value="1"/>
</dbReference>